<evidence type="ECO:0000313" key="4">
    <source>
        <dbReference type="Proteomes" id="UP000704762"/>
    </source>
</evidence>
<evidence type="ECO:0000259" key="1">
    <source>
        <dbReference type="Pfam" id="PF07171"/>
    </source>
</evidence>
<dbReference type="Pfam" id="PF07364">
    <property type="entry name" value="DUF1485"/>
    <property type="match status" value="1"/>
</dbReference>
<gene>
    <name evidence="3" type="ORF">JOE57_001624</name>
</gene>
<dbReference type="InterPro" id="IPR010799">
    <property type="entry name" value="MlrC_C"/>
</dbReference>
<dbReference type="InterPro" id="IPR015995">
    <property type="entry name" value="MlrC_N"/>
</dbReference>
<protein>
    <submittedName>
        <fullName evidence="3">Microcystin degradation protein MlrC</fullName>
    </submittedName>
</protein>
<feature type="domain" description="Microcystin LR degradation protein MlrC C-terminal" evidence="1">
    <location>
        <begin position="306"/>
        <end position="475"/>
    </location>
</feature>
<feature type="domain" description="Microcystin LR degradation protein MlrC N-terminal" evidence="2">
    <location>
        <begin position="10"/>
        <end position="296"/>
    </location>
</feature>
<evidence type="ECO:0000313" key="3">
    <source>
        <dbReference type="EMBL" id="MBM7798703.1"/>
    </source>
</evidence>
<comment type="caution">
    <text evidence="3">The sequence shown here is derived from an EMBL/GenBank/DDBJ whole genome shotgun (WGS) entry which is preliminary data.</text>
</comment>
<dbReference type="PIRSF" id="PIRSF012702">
    <property type="entry name" value="UCP012702"/>
    <property type="match status" value="1"/>
</dbReference>
<dbReference type="Pfam" id="PF07171">
    <property type="entry name" value="MlrC_C"/>
    <property type="match status" value="1"/>
</dbReference>
<organism evidence="3 4">
    <name type="scientific">Microlunatus panaciterrae</name>
    <dbReference type="NCBI Taxonomy" id="400768"/>
    <lineage>
        <taxon>Bacteria</taxon>
        <taxon>Bacillati</taxon>
        <taxon>Actinomycetota</taxon>
        <taxon>Actinomycetes</taxon>
        <taxon>Propionibacteriales</taxon>
        <taxon>Propionibacteriaceae</taxon>
        <taxon>Microlunatus</taxon>
    </lineage>
</organism>
<dbReference type="EMBL" id="JAFBCF010000001">
    <property type="protein sequence ID" value="MBM7798703.1"/>
    <property type="molecule type" value="Genomic_DNA"/>
</dbReference>
<keyword evidence="4" id="KW-1185">Reference proteome</keyword>
<dbReference type="RefSeq" id="WP_204917216.1">
    <property type="nucleotide sequence ID" value="NZ_BAAAQP010000002.1"/>
</dbReference>
<accession>A0ABS2RI82</accession>
<name>A0ABS2RI82_9ACTN</name>
<dbReference type="InterPro" id="IPR009197">
    <property type="entry name" value="MlrC"/>
</dbReference>
<sequence>MSDGPVTRPRIAIAGLSLEASTFSPAVTRTEALHPKRGAEILAGRPFWAEGGALRDAAEWVPILQGRAIPGGPVPMEDYTALKAEIIDGLRAAHQQQPLDGMVFDIHGAMSVVGMDDAEGDLAVAIREAVGPDVLISTGMDLHGNVSWRLAEAMDLLTCYRMAPHEDALETKERAVRNLLDRLALPAERRRPLKAWIPLPILLPGEKTSTRIEPAKSLYAVIEEIEALDGVLDAGFWIGYAWADEPRNMAIVMVTGDDQEVITDTAERLARAIWDRHTEFAFVAPAGTLDECLEAAFASSKQPYFISDSGDNPTAGGAGDVSWTLGELLKREELADPSYTAIYASIPDANAVAACLAAGVGAEVDLEVGAVVDPGPAGPVRLTGVVEHINHGDPDAVTEVVVRHGGLRVILTQLRKPYHVERDFTQNGLDPRSADLVIVKIGYLEPELFAMAADWMLALTPGGVDQDLVRLGHHRISRPMYPFDDFSDPATTPDLSARLVGSWS</sequence>
<evidence type="ECO:0000259" key="2">
    <source>
        <dbReference type="Pfam" id="PF07364"/>
    </source>
</evidence>
<proteinExistence type="predicted"/>
<reference evidence="3 4" key="1">
    <citation type="submission" date="2021-01" db="EMBL/GenBank/DDBJ databases">
        <title>Sequencing the genomes of 1000 actinobacteria strains.</title>
        <authorList>
            <person name="Klenk H.-P."/>
        </authorList>
    </citation>
    <scope>NUCLEOTIDE SEQUENCE [LARGE SCALE GENOMIC DNA]</scope>
    <source>
        <strain evidence="3 4">DSM 18662</strain>
    </source>
</reference>
<dbReference type="Proteomes" id="UP000704762">
    <property type="component" value="Unassembled WGS sequence"/>
</dbReference>